<reference evidence="1" key="1">
    <citation type="journal article" date="2020" name="Nature">
        <title>Giant virus diversity and host interactions through global metagenomics.</title>
        <authorList>
            <person name="Schulz F."/>
            <person name="Roux S."/>
            <person name="Paez-Espino D."/>
            <person name="Jungbluth S."/>
            <person name="Walsh D.A."/>
            <person name="Denef V.J."/>
            <person name="McMahon K.D."/>
            <person name="Konstantinidis K.T."/>
            <person name="Eloe-Fadrosh E.A."/>
            <person name="Kyrpides N.C."/>
            <person name="Woyke T."/>
        </authorList>
    </citation>
    <scope>NUCLEOTIDE SEQUENCE</scope>
    <source>
        <strain evidence="1">GVMAG-M-3300010160-4</strain>
    </source>
</reference>
<accession>A0A6C0BEV3</accession>
<dbReference type="EMBL" id="MN739121">
    <property type="protein sequence ID" value="QHS89903.1"/>
    <property type="molecule type" value="Genomic_DNA"/>
</dbReference>
<proteinExistence type="predicted"/>
<protein>
    <submittedName>
        <fullName evidence="1">Uncharacterized protein</fullName>
    </submittedName>
</protein>
<dbReference type="AlphaFoldDB" id="A0A6C0BEV3"/>
<name>A0A6C0BEV3_9ZZZZ</name>
<evidence type="ECO:0000313" key="1">
    <source>
        <dbReference type="EMBL" id="QHS89903.1"/>
    </source>
</evidence>
<organism evidence="1">
    <name type="scientific">viral metagenome</name>
    <dbReference type="NCBI Taxonomy" id="1070528"/>
    <lineage>
        <taxon>unclassified sequences</taxon>
        <taxon>metagenomes</taxon>
        <taxon>organismal metagenomes</taxon>
    </lineage>
</organism>
<sequence>MEIHQIEFPSVGKILNFSKQYDPTITISDLIVKLLSKNSLLPEISLSSDFYNVLISNKTFTDFINNDKNGKILTHQVALREKLDLKNFIESSNVNNKKIKFYLYEPPGIYPCLKKLPSIFEFIQINGNFDLNIMSFIEYRSIGSFDDMLSFFRNNIFVIFLNNNYSRIYNKSNYSEIKTHLYNFSLNDTEPLNSNREITNCDIKVTDIVPYSKLYINKDFMISLKPLLEKYIESSLSFFDLRTNKFNILVMCANSETIKSLKYQDILKEVLGSDTFINDEDVYYVGVDISVTSKHFIKRGYVNNIIFNNNTRFDLVISENCGSGVIYKNPEEISRLLKDNGVVISPFYKIDNSEKFMNQFTLITPKNCNYGAYIKII</sequence>